<evidence type="ECO:0000313" key="5">
    <source>
        <dbReference type="Proteomes" id="UP000235392"/>
    </source>
</evidence>
<dbReference type="InterPro" id="IPR043502">
    <property type="entry name" value="DNA/RNA_pol_sf"/>
</dbReference>
<comment type="caution">
    <text evidence="4">The sequence shown here is derived from an EMBL/GenBank/DDBJ whole genome shotgun (WGS) entry which is preliminary data.</text>
</comment>
<dbReference type="Pfam" id="PF25597">
    <property type="entry name" value="SH3_retrovirus"/>
    <property type="match status" value="1"/>
</dbReference>
<feature type="region of interest" description="Disordered" evidence="1">
    <location>
        <begin position="700"/>
        <end position="721"/>
    </location>
</feature>
<proteinExistence type="predicted"/>
<evidence type="ECO:0000313" key="4">
    <source>
        <dbReference type="EMBL" id="PLW48908.1"/>
    </source>
</evidence>
<feature type="compositionally biased region" description="Basic and acidic residues" evidence="1">
    <location>
        <begin position="700"/>
        <end position="709"/>
    </location>
</feature>
<dbReference type="SUPFAM" id="SSF56672">
    <property type="entry name" value="DNA/RNA polymerases"/>
    <property type="match status" value="1"/>
</dbReference>
<sequence>MAERANWTIIKMVRCMLLNSKMAPEWWAEAVMMAAATTNVLPSLSKSKASPVTLFLKQKPRLEFFKPFGCKVWALKPKAKRDDKFEVICWEGTLLGYTNDYTSYRIIKHCEKSITYSRKVQFDEQNFPVCPAQRKSYSVRPTTAGDELPVFHPDPILPFEEALSVEDPREDNAGEEEIVDAFPALPDGGRRWVYVCDHQPADPVSSAIDAENIITGKSLRKQVCFVSSTMYPKSHALAMKSPDCDAWKAAEKKELNNMAKHEGFRQTFGINFDQKYAPTGKAASLRLLLLFALNSGLEIHRLDVRSAFLTCPLEDKVTLYPPHGFQCPSGTVLELRKAIYGLKQASSVWYKNLRVFLESIGFKQTESDPCVFVRLASEGKPATWIFAHVNDLVVISKDPLIFKKEMESEFDIKYLGTAEFLLGMNINQSDAMIHIHQTQYIERKLQEFGLKEAPIASCPLNPKEHLKAATSHEMDEFQKLVINYRALIGSLNYLSVLTRPDVSYAGTKQVGLVFKKEESLALSAHVDADWGNCPDTRRSVIGYIVLTNSQTISWKATRQATLSLLSTEAEYKALSDLGREIAWLANLLSEIKLNYTPNEIPVGIDNQGAIDLARSKISQNGFRTKHMDIRLHFVRELVTSKLIKLRYIKTTLNSADFLTKPTGRCGIRRSLAAIGRKRVTTQDDARMERQELLTKGAKLRKTEMPHEQRSSLAERITNNYY</sequence>
<dbReference type="CDD" id="cd09272">
    <property type="entry name" value="RNase_HI_RT_Ty1"/>
    <property type="match status" value="1"/>
</dbReference>
<evidence type="ECO:0000259" key="3">
    <source>
        <dbReference type="Pfam" id="PF25597"/>
    </source>
</evidence>
<dbReference type="PANTHER" id="PTHR11439">
    <property type="entry name" value="GAG-POL-RELATED RETROTRANSPOSON"/>
    <property type="match status" value="1"/>
</dbReference>
<dbReference type="InterPro" id="IPR013103">
    <property type="entry name" value="RVT_2"/>
</dbReference>
<protein>
    <submittedName>
        <fullName evidence="4">Uncharacterized protein</fullName>
    </submittedName>
</protein>
<evidence type="ECO:0000259" key="2">
    <source>
        <dbReference type="Pfam" id="PF07727"/>
    </source>
</evidence>
<feature type="domain" description="Reverse transcriptase Ty1/copia-type" evidence="2">
    <location>
        <begin position="262"/>
        <end position="460"/>
    </location>
</feature>
<dbReference type="AlphaFoldDB" id="A0A2N5VFX7"/>
<dbReference type="InterPro" id="IPR057670">
    <property type="entry name" value="SH3_retrovirus"/>
</dbReference>
<name>A0A2N5VFX7_9BASI</name>
<feature type="domain" description="Retroviral polymerase SH3-like" evidence="3">
    <location>
        <begin position="70"/>
        <end position="130"/>
    </location>
</feature>
<gene>
    <name evidence="4" type="ORF">PCASD_02847</name>
</gene>
<dbReference type="Pfam" id="PF07727">
    <property type="entry name" value="RVT_2"/>
    <property type="match status" value="1"/>
</dbReference>
<dbReference type="PANTHER" id="PTHR11439:SF463">
    <property type="entry name" value="REVERSE TRANSCRIPTASE TY1_COPIA-TYPE DOMAIN-CONTAINING PROTEIN"/>
    <property type="match status" value="1"/>
</dbReference>
<dbReference type="Proteomes" id="UP000235392">
    <property type="component" value="Unassembled WGS sequence"/>
</dbReference>
<dbReference type="EMBL" id="PGCI01000020">
    <property type="protein sequence ID" value="PLW48908.1"/>
    <property type="molecule type" value="Genomic_DNA"/>
</dbReference>
<organism evidence="4 5">
    <name type="scientific">Puccinia coronata f. sp. avenae</name>
    <dbReference type="NCBI Taxonomy" id="200324"/>
    <lineage>
        <taxon>Eukaryota</taxon>
        <taxon>Fungi</taxon>
        <taxon>Dikarya</taxon>
        <taxon>Basidiomycota</taxon>
        <taxon>Pucciniomycotina</taxon>
        <taxon>Pucciniomycetes</taxon>
        <taxon>Pucciniales</taxon>
        <taxon>Pucciniaceae</taxon>
        <taxon>Puccinia</taxon>
    </lineage>
</organism>
<evidence type="ECO:0000256" key="1">
    <source>
        <dbReference type="SAM" id="MobiDB-lite"/>
    </source>
</evidence>
<accession>A0A2N5VFX7</accession>
<reference evidence="4 5" key="1">
    <citation type="submission" date="2017-11" db="EMBL/GenBank/DDBJ databases">
        <title>De novo assembly and phasing of dikaryotic genomes from two isolates of Puccinia coronata f. sp. avenae, the causal agent of oat crown rust.</title>
        <authorList>
            <person name="Miller M.E."/>
            <person name="Zhang Y."/>
            <person name="Omidvar V."/>
            <person name="Sperschneider J."/>
            <person name="Schwessinger B."/>
            <person name="Raley C."/>
            <person name="Palmer J.M."/>
            <person name="Garnica D."/>
            <person name="Upadhyaya N."/>
            <person name="Rathjen J."/>
            <person name="Taylor J.M."/>
            <person name="Park R.F."/>
            <person name="Dodds P.N."/>
            <person name="Hirsch C.D."/>
            <person name="Kianian S.F."/>
            <person name="Figueroa M."/>
        </authorList>
    </citation>
    <scope>NUCLEOTIDE SEQUENCE [LARGE SCALE GENOMIC DNA]</scope>
    <source>
        <strain evidence="4">12SD80</strain>
    </source>
</reference>